<reference evidence="2 3" key="1">
    <citation type="journal article" date="2019" name="Int. J. Syst. Evol. Microbiol.">
        <title>The Global Catalogue of Microorganisms (GCM) 10K type strain sequencing project: providing services to taxonomists for standard genome sequencing and annotation.</title>
        <authorList>
            <consortium name="The Broad Institute Genomics Platform"/>
            <consortium name="The Broad Institute Genome Sequencing Center for Infectious Disease"/>
            <person name="Wu L."/>
            <person name="Ma J."/>
        </authorList>
    </citation>
    <scope>NUCLEOTIDE SEQUENCE [LARGE SCALE GENOMIC DNA]</scope>
    <source>
        <strain evidence="2 3">CGMCC 1.3239</strain>
    </source>
</reference>
<dbReference type="AlphaFoldDB" id="A0ABD5SCK7"/>
<dbReference type="RefSeq" id="WP_379782038.1">
    <property type="nucleotide sequence ID" value="NZ_JBHSWW010000170.1"/>
</dbReference>
<dbReference type="EMBL" id="JBHSWW010000170">
    <property type="protein sequence ID" value="MFC6753966.1"/>
    <property type="molecule type" value="Genomic_DNA"/>
</dbReference>
<protein>
    <submittedName>
        <fullName evidence="2">Proteasome assembly chaperone family protein</fullName>
    </submittedName>
</protein>
<name>A0ABD5SCK7_9EURY</name>
<dbReference type="Gene3D" id="3.40.50.10900">
    <property type="entry name" value="PAC-like subunit"/>
    <property type="match status" value="1"/>
</dbReference>
<keyword evidence="3" id="KW-1185">Reference proteome</keyword>
<dbReference type="InterPro" id="IPR038389">
    <property type="entry name" value="PSMG2_sf"/>
</dbReference>
<evidence type="ECO:0000313" key="3">
    <source>
        <dbReference type="Proteomes" id="UP001596442"/>
    </source>
</evidence>
<keyword evidence="2" id="KW-0647">Proteasome</keyword>
<dbReference type="GO" id="GO:0000502">
    <property type="term" value="C:proteasome complex"/>
    <property type="evidence" value="ECO:0007669"/>
    <property type="project" value="UniProtKB-KW"/>
</dbReference>
<evidence type="ECO:0000256" key="1">
    <source>
        <dbReference type="SAM" id="MobiDB-lite"/>
    </source>
</evidence>
<dbReference type="InterPro" id="IPR019151">
    <property type="entry name" value="Proteasome_assmbl_chaperone_2"/>
</dbReference>
<feature type="region of interest" description="Disordered" evidence="1">
    <location>
        <begin position="224"/>
        <end position="246"/>
    </location>
</feature>
<organism evidence="2 3">
    <name type="scientific">Halorubrum tibetense</name>
    <dbReference type="NCBI Taxonomy" id="175631"/>
    <lineage>
        <taxon>Archaea</taxon>
        <taxon>Methanobacteriati</taxon>
        <taxon>Methanobacteriota</taxon>
        <taxon>Stenosarchaea group</taxon>
        <taxon>Halobacteria</taxon>
        <taxon>Halobacteriales</taxon>
        <taxon>Haloferacaceae</taxon>
        <taxon>Halorubrum</taxon>
    </lineage>
</organism>
<evidence type="ECO:0000313" key="2">
    <source>
        <dbReference type="EMBL" id="MFC6753966.1"/>
    </source>
</evidence>
<sequence>MAQISIVDDAIELDRPVLVEGFPGVGLVGKIAADHLVDVHEMRHYANVHCEGLPEVAVYREGATGVTTPVRLYAAPDAGLVVLQSDVPVNPSAAATFADCLSDWFDETGTFPVFLSGRPSERETSPPALYGVTVGDGGSRLADADVEDPPESGLISGPTGAMLSDALERGRDGVGLIVESDPQFPDPEASRTLIVDGIDPIAGTETPTDGLVDQATEIRDAKQQLAERMRQATEESTQAEPLKMYQ</sequence>
<comment type="caution">
    <text evidence="2">The sequence shown here is derived from an EMBL/GenBank/DDBJ whole genome shotgun (WGS) entry which is preliminary data.</text>
</comment>
<dbReference type="PANTHER" id="PTHR35610:SF8">
    <property type="entry name" value="3-ISOPROPYLMALATE DEHYDRATASE"/>
    <property type="match status" value="1"/>
</dbReference>
<feature type="compositionally biased region" description="Basic and acidic residues" evidence="1">
    <location>
        <begin position="224"/>
        <end position="233"/>
    </location>
</feature>
<dbReference type="PANTHER" id="PTHR35610">
    <property type="entry name" value="3-ISOPROPYLMALATE DEHYDRATASE-RELATED"/>
    <property type="match status" value="1"/>
</dbReference>
<accession>A0ABD5SCK7</accession>
<gene>
    <name evidence="2" type="ORF">ACFQEU_10920</name>
</gene>
<dbReference type="Proteomes" id="UP001596442">
    <property type="component" value="Unassembled WGS sequence"/>
</dbReference>
<dbReference type="SUPFAM" id="SSF159659">
    <property type="entry name" value="Cgl1923-like"/>
    <property type="match status" value="1"/>
</dbReference>
<proteinExistence type="predicted"/>
<dbReference type="Pfam" id="PF09754">
    <property type="entry name" value="PAC2"/>
    <property type="match status" value="1"/>
</dbReference>